<dbReference type="Pfam" id="PF03428">
    <property type="entry name" value="RP-C"/>
    <property type="match status" value="1"/>
</dbReference>
<dbReference type="NCBIfam" id="NF040974">
    <property type="entry name" value="RepABC_RepC"/>
    <property type="match status" value="1"/>
</dbReference>
<organism evidence="4 5">
    <name type="scientific">Rhizobium mesosinicum</name>
    <dbReference type="NCBI Taxonomy" id="335017"/>
    <lineage>
        <taxon>Bacteria</taxon>
        <taxon>Pseudomonadati</taxon>
        <taxon>Pseudomonadota</taxon>
        <taxon>Alphaproteobacteria</taxon>
        <taxon>Hyphomicrobiales</taxon>
        <taxon>Rhizobiaceae</taxon>
        <taxon>Rhizobium/Agrobacterium group</taxon>
        <taxon>Rhizobium</taxon>
    </lineage>
</organism>
<evidence type="ECO:0000259" key="2">
    <source>
        <dbReference type="Pfam" id="PF03428"/>
    </source>
</evidence>
<accession>A0ABS7GNE2</accession>
<dbReference type="Proteomes" id="UP000717752">
    <property type="component" value="Unassembled WGS sequence"/>
</dbReference>
<dbReference type="NCBIfam" id="NF010396">
    <property type="entry name" value="PRK13824.1"/>
    <property type="match status" value="1"/>
</dbReference>
<feature type="compositionally biased region" description="Polar residues" evidence="1">
    <location>
        <begin position="244"/>
        <end position="257"/>
    </location>
</feature>
<evidence type="ECO:0000313" key="4">
    <source>
        <dbReference type="EMBL" id="MBW9051449.1"/>
    </source>
</evidence>
<proteinExistence type="predicted"/>
<dbReference type="InterPro" id="IPR047611">
    <property type="entry name" value="RepABC_RepC"/>
</dbReference>
<keyword evidence="5" id="KW-1185">Reference proteome</keyword>
<dbReference type="EMBL" id="JAEUAK010000001">
    <property type="protein sequence ID" value="MBW9051449.1"/>
    <property type="molecule type" value="Genomic_DNA"/>
</dbReference>
<dbReference type="InterPro" id="IPR005090">
    <property type="entry name" value="RepC_N"/>
</dbReference>
<protein>
    <submittedName>
        <fullName evidence="4">Replication initiation protein RepC</fullName>
    </submittedName>
</protein>
<feature type="region of interest" description="Disordered" evidence="1">
    <location>
        <begin position="244"/>
        <end position="279"/>
    </location>
</feature>
<feature type="domain" description="Plasmid replication protein C C-terminal" evidence="3">
    <location>
        <begin position="294"/>
        <end position="394"/>
    </location>
</feature>
<evidence type="ECO:0000256" key="1">
    <source>
        <dbReference type="SAM" id="MobiDB-lite"/>
    </source>
</evidence>
<dbReference type="RefSeq" id="WP_220332959.1">
    <property type="nucleotide sequence ID" value="NZ_JAEUAK010000001.1"/>
</dbReference>
<comment type="caution">
    <text evidence="4">The sequence shown here is derived from an EMBL/GenBank/DDBJ whole genome shotgun (WGS) entry which is preliminary data.</text>
</comment>
<sequence>MDTGFVTTPFGRRPMSLALMRGQLQAESVKTGRSVDKWKVFRNVCEARPLLGISDRTLAVLNALLSFYPESHLSGEASMVVFPSNRQLMVRAHGIAVTTLRRHLAALVDAGLVIRKDSANGKRFARRKTSGEVEDAYGFSLAPLLARSEELAAMAQKIEADRMALRRARERLTICRRDVRKLIDAALDEGVPGNWNDIEATYTRHLACLPRNPDASDLDGVRLKLEDLRSELVNLLTRFDNSKKTSASVVQNEPHIQNSDKDSLELESSPTVQEDALPPATEKVHSTGRQKIFPLALVLQACPQINDYVQGGPITGWRDLVTAAVTVRSMLGITPETYETACGSLGRENAAIVIACMLERATHINSPGGYLRDLARKGARGEFSLGPMLMALVRQNSRLRRGPEGTCMISAYRDCHQHGR</sequence>
<dbReference type="InterPro" id="IPR021760">
    <property type="entry name" value="RepC_C"/>
</dbReference>
<evidence type="ECO:0000259" key="3">
    <source>
        <dbReference type="Pfam" id="PF11800"/>
    </source>
</evidence>
<gene>
    <name evidence="4" type="ORF">JNB85_03350</name>
</gene>
<name>A0ABS7GNE2_9HYPH</name>
<evidence type="ECO:0000313" key="5">
    <source>
        <dbReference type="Proteomes" id="UP000717752"/>
    </source>
</evidence>
<reference evidence="4 5" key="1">
    <citation type="journal article" date="2021" name="MBio">
        <title>Poor Competitiveness of Bradyrhizobium in Pigeon Pea Root Colonization in Indian Soils.</title>
        <authorList>
            <person name="Chalasani D."/>
            <person name="Basu A."/>
            <person name="Pullabhotla S.V.S.R.N."/>
            <person name="Jorrin B."/>
            <person name="Neal A.L."/>
            <person name="Poole P.S."/>
            <person name="Podile A.R."/>
            <person name="Tkacz A."/>
        </authorList>
    </citation>
    <scope>NUCLEOTIDE SEQUENCE [LARGE SCALE GENOMIC DNA]</scope>
    <source>
        <strain evidence="4 5">HU56</strain>
    </source>
</reference>
<feature type="domain" description="Plasmid replication protein C N-terminal" evidence="2">
    <location>
        <begin position="13"/>
        <end position="186"/>
    </location>
</feature>
<dbReference type="InterPro" id="IPR036390">
    <property type="entry name" value="WH_DNA-bd_sf"/>
</dbReference>
<dbReference type="SUPFAM" id="SSF46785">
    <property type="entry name" value="Winged helix' DNA-binding domain"/>
    <property type="match status" value="1"/>
</dbReference>
<dbReference type="Pfam" id="PF11800">
    <property type="entry name" value="RP-C_C"/>
    <property type="match status" value="1"/>
</dbReference>